<protein>
    <submittedName>
        <fullName evidence="2">NERD domain-containing protein</fullName>
    </submittedName>
</protein>
<feature type="domain" description="NERD" evidence="1">
    <location>
        <begin position="16"/>
        <end position="126"/>
    </location>
</feature>
<evidence type="ECO:0000313" key="3">
    <source>
        <dbReference type="Proteomes" id="UP000481030"/>
    </source>
</evidence>
<organism evidence="2 3">
    <name type="scientific">Cytobacillus depressus</name>
    <dbReference type="NCBI Taxonomy" id="1602942"/>
    <lineage>
        <taxon>Bacteria</taxon>
        <taxon>Bacillati</taxon>
        <taxon>Bacillota</taxon>
        <taxon>Bacilli</taxon>
        <taxon>Bacillales</taxon>
        <taxon>Bacillaceae</taxon>
        <taxon>Cytobacillus</taxon>
    </lineage>
</organism>
<dbReference type="Proteomes" id="UP000481030">
    <property type="component" value="Unassembled WGS sequence"/>
</dbReference>
<dbReference type="Pfam" id="PF08378">
    <property type="entry name" value="NERD"/>
    <property type="match status" value="1"/>
</dbReference>
<evidence type="ECO:0000259" key="1">
    <source>
        <dbReference type="PROSITE" id="PS50965"/>
    </source>
</evidence>
<name>A0A6L3VB85_9BACI</name>
<accession>A0A6L3VB85</accession>
<keyword evidence="3" id="KW-1185">Reference proteome</keyword>
<evidence type="ECO:0000313" key="2">
    <source>
        <dbReference type="EMBL" id="KAB2338931.1"/>
    </source>
</evidence>
<dbReference type="InterPro" id="IPR011528">
    <property type="entry name" value="NERD"/>
</dbReference>
<dbReference type="EMBL" id="WBOS01000001">
    <property type="protein sequence ID" value="KAB2338931.1"/>
    <property type="molecule type" value="Genomic_DNA"/>
</dbReference>
<dbReference type="OrthoDB" id="2164794at2"/>
<dbReference type="RefSeq" id="WP_151532774.1">
    <property type="nucleotide sequence ID" value="NZ_WBOS01000001.1"/>
</dbReference>
<dbReference type="AlphaFoldDB" id="A0A6L3VB85"/>
<sequence>MNLSEKDLNNLTNLEKGYEGELLFDKWVEALSGDWLILNDLLLESNNTEFQIDSLWISPETIYQFEVKNYDGDFYIEGDKWFSQSGKEIKNPINQLERSESLLRRLLQDFGVKTPIKSFVCFVNPEFHLYQAPSNLPIIFPTQFSRFMKKLSMSPPTIQKGYVKLAEKLVAAHIKESQYKRVYEYRFEDLRKGVTCTRCNSFLINLKVDVFICKNCGEAERVKPAILRNVEEFTLLFPKRNITTSAIHEWCNGLKTKRTIRRILLENYTLIGNRKNSYFIKNPK</sequence>
<comment type="caution">
    <text evidence="2">The sequence shown here is derived from an EMBL/GenBank/DDBJ whole genome shotgun (WGS) entry which is preliminary data.</text>
</comment>
<proteinExistence type="predicted"/>
<dbReference type="PROSITE" id="PS50965">
    <property type="entry name" value="NERD"/>
    <property type="match status" value="1"/>
</dbReference>
<reference evidence="2 3" key="1">
    <citation type="journal article" date="2016" name="Antonie Van Leeuwenhoek">
        <title>Bacillus depressus sp. nov., isolated from soil of a sunflower field.</title>
        <authorList>
            <person name="Wei X."/>
            <person name="Xin D."/>
            <person name="Xin Y."/>
            <person name="Zhang H."/>
            <person name="Wang T."/>
            <person name="Zhang J."/>
        </authorList>
    </citation>
    <scope>NUCLEOTIDE SEQUENCE [LARGE SCALE GENOMIC DNA]</scope>
    <source>
        <strain evidence="2 3">BZ1</strain>
    </source>
</reference>
<gene>
    <name evidence="2" type="ORF">F7731_00265</name>
</gene>